<dbReference type="InterPro" id="IPR029012">
    <property type="entry name" value="Helix_hairpin_bin_sf"/>
</dbReference>
<dbReference type="PANTHER" id="PTHR13678">
    <property type="entry name" value="VACUOLAR PROTEIN SORTING-ASSOCIATED PROTEIN 37"/>
    <property type="match status" value="1"/>
</dbReference>
<dbReference type="GO" id="GO:0043162">
    <property type="term" value="P:ubiquitin-dependent protein catabolic process via the multivesicular body sorting pathway"/>
    <property type="evidence" value="ECO:0007669"/>
    <property type="project" value="TreeGrafter"/>
</dbReference>
<keyword evidence="5 6" id="KW-0653">Protein transport</keyword>
<dbReference type="EMBL" id="BDGU01000348">
    <property type="protein sequence ID" value="GAW06801.1"/>
    <property type="molecule type" value="Genomic_DNA"/>
</dbReference>
<proteinExistence type="inferred from homology"/>
<keyword evidence="4" id="KW-0967">Endosome</keyword>
<evidence type="ECO:0000256" key="2">
    <source>
        <dbReference type="ARBA" id="ARBA00007617"/>
    </source>
</evidence>
<dbReference type="Gene3D" id="1.10.287.660">
    <property type="entry name" value="Helix hairpin bin"/>
    <property type="match status" value="1"/>
</dbReference>
<dbReference type="STRING" id="5353.A0A1Q3EHY1"/>
<reference evidence="8 9" key="2">
    <citation type="submission" date="2017-02" db="EMBL/GenBank/DDBJ databases">
        <title>A genome survey and senescence transcriptome analysis in Lentinula edodes.</title>
        <authorList>
            <person name="Sakamoto Y."/>
            <person name="Nakade K."/>
            <person name="Sato S."/>
            <person name="Yoshida Y."/>
            <person name="Miyazaki K."/>
            <person name="Natsume S."/>
            <person name="Konno N."/>
        </authorList>
    </citation>
    <scope>NUCLEOTIDE SEQUENCE [LARGE SCALE GENOMIC DNA]</scope>
    <source>
        <strain evidence="8 9">NBRC 111202</strain>
    </source>
</reference>
<dbReference type="GO" id="GO:0006612">
    <property type="term" value="P:protein targeting to membrane"/>
    <property type="evidence" value="ECO:0007669"/>
    <property type="project" value="TreeGrafter"/>
</dbReference>
<dbReference type="PROSITE" id="PS51314">
    <property type="entry name" value="VPS37_C"/>
    <property type="match status" value="1"/>
</dbReference>
<sequence length="211" mass="24340">MSTDVVTQLTMDFPELANLSRQDLEDILNDPNYFQAVFHSLPRVKAMYDAQAELGNANESIANNNLALQEKLYRLRSETQDVFNEAKSLEAKWKDLEKEQHDVYQRFTPQFLLMRLRHSLTAQDDASERLATAFIQHQSLGFPESQSGVATPSGKETDNFIKQFKEARKIYHKRVICISLESSLTSRTHLHIVRVDPCIIHIYSLVRIDLM</sequence>
<comment type="similarity">
    <text evidence="2">Belongs to the VPS37 family.</text>
</comment>
<dbReference type="GO" id="GO:0000813">
    <property type="term" value="C:ESCRT I complex"/>
    <property type="evidence" value="ECO:0007669"/>
    <property type="project" value="TreeGrafter"/>
</dbReference>
<dbReference type="InterPro" id="IPR009851">
    <property type="entry name" value="Mod_r"/>
</dbReference>
<dbReference type="InterPro" id="IPR037202">
    <property type="entry name" value="ESCRT_assembly_dom"/>
</dbReference>
<evidence type="ECO:0000256" key="3">
    <source>
        <dbReference type="ARBA" id="ARBA00022448"/>
    </source>
</evidence>
<dbReference type="SUPFAM" id="SSF140111">
    <property type="entry name" value="Endosomal sorting complex assembly domain"/>
    <property type="match status" value="1"/>
</dbReference>
<evidence type="ECO:0000313" key="9">
    <source>
        <dbReference type="Proteomes" id="UP000188533"/>
    </source>
</evidence>
<feature type="domain" description="VPS37 C-terminal" evidence="7">
    <location>
        <begin position="90"/>
        <end position="194"/>
    </location>
</feature>
<gene>
    <name evidence="8" type="ORF">LENED_008750</name>
</gene>
<comment type="caution">
    <text evidence="8">The sequence shown here is derived from an EMBL/GenBank/DDBJ whole genome shotgun (WGS) entry which is preliminary data.</text>
</comment>
<dbReference type="PANTHER" id="PTHR13678:SF2">
    <property type="entry name" value="VACUOLAR PROTEIN SORTING-ASSOCIATED PROTEIN 37A"/>
    <property type="match status" value="1"/>
</dbReference>
<evidence type="ECO:0000256" key="5">
    <source>
        <dbReference type="ARBA" id="ARBA00022927"/>
    </source>
</evidence>
<evidence type="ECO:0000259" key="7">
    <source>
        <dbReference type="PROSITE" id="PS51314"/>
    </source>
</evidence>
<reference evidence="8 9" key="1">
    <citation type="submission" date="2016-08" db="EMBL/GenBank/DDBJ databases">
        <authorList>
            <consortium name="Lentinula edodes genome sequencing consortium"/>
            <person name="Sakamoto Y."/>
            <person name="Nakade K."/>
            <person name="Sato S."/>
            <person name="Yoshida Y."/>
            <person name="Miyazaki K."/>
            <person name="Natsume S."/>
            <person name="Konno N."/>
        </authorList>
    </citation>
    <scope>NUCLEOTIDE SEQUENCE [LARGE SCALE GENOMIC DNA]</scope>
    <source>
        <strain evidence="8 9">NBRC 111202</strain>
    </source>
</reference>
<evidence type="ECO:0000256" key="1">
    <source>
        <dbReference type="ARBA" id="ARBA00004177"/>
    </source>
</evidence>
<name>A0A1Q3EHY1_LENED</name>
<organism evidence="8 9">
    <name type="scientific">Lentinula edodes</name>
    <name type="common">Shiitake mushroom</name>
    <name type="synonym">Lentinus edodes</name>
    <dbReference type="NCBI Taxonomy" id="5353"/>
    <lineage>
        <taxon>Eukaryota</taxon>
        <taxon>Fungi</taxon>
        <taxon>Dikarya</taxon>
        <taxon>Basidiomycota</taxon>
        <taxon>Agaricomycotina</taxon>
        <taxon>Agaricomycetes</taxon>
        <taxon>Agaricomycetidae</taxon>
        <taxon>Agaricales</taxon>
        <taxon>Marasmiineae</taxon>
        <taxon>Omphalotaceae</taxon>
        <taxon>Lentinula</taxon>
    </lineage>
</organism>
<dbReference type="Pfam" id="PF07200">
    <property type="entry name" value="Mod_r"/>
    <property type="match status" value="1"/>
</dbReference>
<keyword evidence="3 6" id="KW-0813">Transport</keyword>
<evidence type="ECO:0000256" key="4">
    <source>
        <dbReference type="ARBA" id="ARBA00022753"/>
    </source>
</evidence>
<keyword evidence="9" id="KW-1185">Reference proteome</keyword>
<dbReference type="AlphaFoldDB" id="A0A1Q3EHY1"/>
<dbReference type="GO" id="GO:0006623">
    <property type="term" value="P:protein targeting to vacuole"/>
    <property type="evidence" value="ECO:0007669"/>
    <property type="project" value="TreeGrafter"/>
</dbReference>
<dbReference type="Proteomes" id="UP000188533">
    <property type="component" value="Unassembled WGS sequence"/>
</dbReference>
<accession>A0A1Q3EHY1</accession>
<protein>
    <submittedName>
        <fullName evidence="8">Williams-beuren syndrome critical region</fullName>
    </submittedName>
</protein>
<evidence type="ECO:0000256" key="6">
    <source>
        <dbReference type="PROSITE-ProRule" id="PRU00646"/>
    </source>
</evidence>
<evidence type="ECO:0000313" key="8">
    <source>
        <dbReference type="EMBL" id="GAW06801.1"/>
    </source>
</evidence>
<comment type="subcellular location">
    <subcellularLocation>
        <location evidence="1">Endosome</location>
    </subcellularLocation>
</comment>